<name>A0A2H6KJZ9_9APIC</name>
<accession>A0A2H6KJZ9</accession>
<dbReference type="SUPFAM" id="SSF58113">
    <property type="entry name" value="Apolipoprotein A-I"/>
    <property type="match status" value="1"/>
</dbReference>
<evidence type="ECO:0000256" key="1">
    <source>
        <dbReference type="SAM" id="Coils"/>
    </source>
</evidence>
<evidence type="ECO:0000313" key="2">
    <source>
        <dbReference type="EMBL" id="GBE63312.1"/>
    </source>
</evidence>
<gene>
    <name evidence="2" type="ORF">BOVATA_048050</name>
</gene>
<protein>
    <submittedName>
        <fullName evidence="2">Extracellular matrix-binding ebh, putative</fullName>
    </submittedName>
</protein>
<dbReference type="GeneID" id="39877082"/>
<proteinExistence type="predicted"/>
<comment type="caution">
    <text evidence="2">The sequence shown here is derived from an EMBL/GenBank/DDBJ whole genome shotgun (WGS) entry which is preliminary data.</text>
</comment>
<sequence length="1114" mass="124874">MPIRRIGADMKTLKTQVSGINGYLDQRFRTKAEKAEGSVKSALQECLNYAKRFNGALDIGTNEEQIKEAIDDLNPNLRDKVKKAISFVKCETERFQKLSEMEGKDFEAMKKSIQSVLTDHGKKVNEHVCREVTALVSKLRVLVRKILDEMKSVEKNLFNYLQNLTTWIRQADTAVNVALDKIEKIINEVSEDSAFSNVKPIKQAAQELHNQVYELFNAGNKANEAADKQVKAALGEVLKLDRAVRMGLYLMKGAIELKISTYVKALKDVLQAGMSKADDMWAEKAGTGVQALNTNVLIKVDELATLGTTLQRVLQKAMNPESDKYKIFGKNVEWLLSDLKKANANWNELIPKPSKDLLESIQTVLEADLKQPLGKELPQAKENGRETDKIDISGSAHFSTYNGLINQTKVPKITGTNTLQGDSSEGTFPPMIKNIETKVNEALSKIGDFNGVAQTQFEKVTSNFQRLCDAIMGAAREGKDSAKSQLEELKTKYFKHYDDKKKDAQESIKKIKHELDALLAGSVKRAVDLGEKFLKPDADRLRDETTEKLKQHVVEEVENAKKQLTHHARKNYISTTKLQLDQFADRVTKELDGLPEAIDDDLITGFKGFMGKLAGENTSKKTSTVNIERLSSLTTTMSTSDFDKKTAFKTLSTKFKEFYNHTNEYILGETKREHTENMQNKNPQVPITPDHKYPHVDDLTNVKSKLDALLTHLNGIDNSTRKYIFDTTFQTNLSALASTLTTIRPASYSTESNPLLDVLKTGLTGMHAELEKAYVSAYDGETITWTDARKNNALTKDAMKCASALLTIISPLYEQLYGIFYYGKTAWTYATIDGTKYENDGLQTHFTKLGYTISNLITKEHSGQHVAEKLRSAFTLYDDFQTNPETDDTGKNTLVQYLYSIRRQWGPLSLLHRYLPDYYKVCHSKHIPKPQYPCSIRDMLSWLSGLTYTSVFTKVPAHCKKLLDEKIPGTDRMPNREDGVINQILSADLLVNLSATSDMSHTLLTTIYGNGHGASSADYPYACHFADNSRNFYYPQDVPALFDVLVDTCRRLLCSLVTAGVPVTMVAKCQVTTGIATMLAPKLTANQTVNQSANEMVNQTLNQVANQNHPCKRT</sequence>
<dbReference type="OrthoDB" id="7554242at2759"/>
<dbReference type="EMBL" id="BDSA01000031">
    <property type="protein sequence ID" value="GBE63312.1"/>
    <property type="molecule type" value="Genomic_DNA"/>
</dbReference>
<dbReference type="AlphaFoldDB" id="A0A2H6KJZ9"/>
<dbReference type="Proteomes" id="UP000236319">
    <property type="component" value="Unassembled WGS sequence"/>
</dbReference>
<organism evidence="2 3">
    <name type="scientific">Babesia ovata</name>
    <dbReference type="NCBI Taxonomy" id="189622"/>
    <lineage>
        <taxon>Eukaryota</taxon>
        <taxon>Sar</taxon>
        <taxon>Alveolata</taxon>
        <taxon>Apicomplexa</taxon>
        <taxon>Aconoidasida</taxon>
        <taxon>Piroplasmida</taxon>
        <taxon>Babesiidae</taxon>
        <taxon>Babesia</taxon>
    </lineage>
</organism>
<evidence type="ECO:0000313" key="3">
    <source>
        <dbReference type="Proteomes" id="UP000236319"/>
    </source>
</evidence>
<keyword evidence="3" id="KW-1185">Reference proteome</keyword>
<dbReference type="RefSeq" id="XP_028869555.1">
    <property type="nucleotide sequence ID" value="XM_029013722.1"/>
</dbReference>
<feature type="coiled-coil region" evidence="1">
    <location>
        <begin position="472"/>
        <end position="521"/>
    </location>
</feature>
<keyword evidence="1" id="KW-0175">Coiled coil</keyword>
<dbReference type="VEuPathDB" id="PiroplasmaDB:BOVATA_048050"/>
<reference evidence="2 3" key="1">
    <citation type="journal article" date="2017" name="BMC Genomics">
        <title>Whole-genome assembly of Babesia ovata and comparative genomics between closely related pathogens.</title>
        <authorList>
            <person name="Yamagishi J."/>
            <person name="Asada M."/>
            <person name="Hakimi H."/>
            <person name="Tanaka T.Q."/>
            <person name="Sugimoto C."/>
            <person name="Kawazu S."/>
        </authorList>
    </citation>
    <scope>NUCLEOTIDE SEQUENCE [LARGE SCALE GENOMIC DNA]</scope>
    <source>
        <strain evidence="2 3">Miyake</strain>
    </source>
</reference>